<accession>A0A699VD46</accession>
<proteinExistence type="predicted"/>
<organism evidence="2">
    <name type="scientific">Tanacetum cinerariifolium</name>
    <name type="common">Dalmatian daisy</name>
    <name type="synonym">Chrysanthemum cinerariifolium</name>
    <dbReference type="NCBI Taxonomy" id="118510"/>
    <lineage>
        <taxon>Eukaryota</taxon>
        <taxon>Viridiplantae</taxon>
        <taxon>Streptophyta</taxon>
        <taxon>Embryophyta</taxon>
        <taxon>Tracheophyta</taxon>
        <taxon>Spermatophyta</taxon>
        <taxon>Magnoliopsida</taxon>
        <taxon>eudicotyledons</taxon>
        <taxon>Gunneridae</taxon>
        <taxon>Pentapetalae</taxon>
        <taxon>asterids</taxon>
        <taxon>campanulids</taxon>
        <taxon>Asterales</taxon>
        <taxon>Asteraceae</taxon>
        <taxon>Asteroideae</taxon>
        <taxon>Anthemideae</taxon>
        <taxon>Anthemidinae</taxon>
        <taxon>Tanacetum</taxon>
    </lineage>
</organism>
<evidence type="ECO:0000313" key="2">
    <source>
        <dbReference type="EMBL" id="GFD29554.1"/>
    </source>
</evidence>
<name>A0A699VD46_TANCI</name>
<feature type="non-terminal residue" evidence="2">
    <location>
        <position position="1"/>
    </location>
</feature>
<protein>
    <submittedName>
        <fullName evidence="2">Uncharacterized protein</fullName>
    </submittedName>
</protein>
<comment type="caution">
    <text evidence="2">The sequence shown here is derived from an EMBL/GenBank/DDBJ whole genome shotgun (WGS) entry which is preliminary data.</text>
</comment>
<feature type="region of interest" description="Disordered" evidence="1">
    <location>
        <begin position="14"/>
        <end position="62"/>
    </location>
</feature>
<reference evidence="2" key="1">
    <citation type="journal article" date="2019" name="Sci. Rep.">
        <title>Draft genome of Tanacetum cinerariifolium, the natural source of mosquito coil.</title>
        <authorList>
            <person name="Yamashiro T."/>
            <person name="Shiraishi A."/>
            <person name="Satake H."/>
            <person name="Nakayama K."/>
        </authorList>
    </citation>
    <scope>NUCLEOTIDE SEQUENCE</scope>
</reference>
<evidence type="ECO:0000256" key="1">
    <source>
        <dbReference type="SAM" id="MobiDB-lite"/>
    </source>
</evidence>
<dbReference type="EMBL" id="BKCJ011395974">
    <property type="protein sequence ID" value="GFD29554.1"/>
    <property type="molecule type" value="Genomic_DNA"/>
</dbReference>
<sequence>EDVLEVSFPRMQPTGTGVLAAKPDGLPAETGLPSETGLPTEPIGLPAETGLPVEPVGLPTGT</sequence>
<dbReference type="AlphaFoldDB" id="A0A699VD46"/>
<gene>
    <name evidence="2" type="ORF">Tci_901523</name>
</gene>